<comment type="subunit">
    <text evidence="3">Part of the 50S ribosomal subunit.</text>
</comment>
<evidence type="ECO:0000256" key="5">
    <source>
        <dbReference type="ARBA" id="ARBA00023274"/>
    </source>
</evidence>
<organism evidence="8 9">
    <name type="scientific">Candidatus Cyrtobacter comes</name>
    <dbReference type="NCBI Taxonomy" id="675776"/>
    <lineage>
        <taxon>Bacteria</taxon>
        <taxon>Pseudomonadati</taxon>
        <taxon>Pseudomonadota</taxon>
        <taxon>Alphaproteobacteria</taxon>
        <taxon>Rickettsiales</taxon>
        <taxon>Candidatus Midichloriaceae</taxon>
        <taxon>Candidatus Cyrtobacter</taxon>
    </lineage>
</organism>
<evidence type="ECO:0000256" key="4">
    <source>
        <dbReference type="ARBA" id="ARBA00022980"/>
    </source>
</evidence>
<feature type="region of interest" description="Disordered" evidence="7">
    <location>
        <begin position="1"/>
        <end position="31"/>
    </location>
</feature>
<comment type="similarity">
    <text evidence="2">Belongs to the bacterial ribosomal protein bL31 family. Type A subfamily.</text>
</comment>
<dbReference type="Pfam" id="PF01197">
    <property type="entry name" value="Ribosomal_L31"/>
    <property type="match status" value="1"/>
</dbReference>
<reference evidence="8 9" key="1">
    <citation type="submission" date="2023-02" db="EMBL/GenBank/DDBJ databases">
        <title>Host association and intracellularity evolved multiple times independently in the Rickettsiales.</title>
        <authorList>
            <person name="Castelli M."/>
            <person name="Nardi T."/>
            <person name="Gammuto L."/>
            <person name="Bellinzona G."/>
            <person name="Sabaneyeva E."/>
            <person name="Potekhin A."/>
            <person name="Serra V."/>
            <person name="Petroni G."/>
            <person name="Sassera D."/>
        </authorList>
    </citation>
    <scope>NUCLEOTIDE SEQUENCE [LARGE SCALE GENOMIC DNA]</scope>
    <source>
        <strain evidence="8 9">BOD18</strain>
    </source>
</reference>
<proteinExistence type="inferred from homology"/>
<dbReference type="NCBIfam" id="TIGR00105">
    <property type="entry name" value="L31"/>
    <property type="match status" value="1"/>
</dbReference>
<dbReference type="InterPro" id="IPR034704">
    <property type="entry name" value="Ribosomal_bL28/bL31-like_sf"/>
</dbReference>
<evidence type="ECO:0000256" key="3">
    <source>
        <dbReference type="ARBA" id="ARBA00011838"/>
    </source>
</evidence>
<dbReference type="EMBL" id="JARGYT010000009">
    <property type="protein sequence ID" value="MDZ5761904.1"/>
    <property type="molecule type" value="Genomic_DNA"/>
</dbReference>
<evidence type="ECO:0000313" key="8">
    <source>
        <dbReference type="EMBL" id="MDZ5761904.1"/>
    </source>
</evidence>
<dbReference type="Proteomes" id="UP001293791">
    <property type="component" value="Unassembled WGS sequence"/>
</dbReference>
<dbReference type="Gene3D" id="4.10.830.30">
    <property type="entry name" value="Ribosomal protein L31"/>
    <property type="match status" value="1"/>
</dbReference>
<protein>
    <recommendedName>
        <fullName evidence="6">50S ribosomal protein L31</fullName>
    </recommendedName>
</protein>
<evidence type="ECO:0000256" key="1">
    <source>
        <dbReference type="ARBA" id="ARBA00003795"/>
    </source>
</evidence>
<name>A0ABU5L7V5_9RICK</name>
<dbReference type="InterPro" id="IPR042105">
    <property type="entry name" value="Ribosomal_bL31_sf"/>
</dbReference>
<dbReference type="SUPFAM" id="SSF143800">
    <property type="entry name" value="L28p-like"/>
    <property type="match status" value="1"/>
</dbReference>
<evidence type="ECO:0000256" key="7">
    <source>
        <dbReference type="SAM" id="MobiDB-lite"/>
    </source>
</evidence>
<dbReference type="RefSeq" id="WP_322497401.1">
    <property type="nucleotide sequence ID" value="NZ_JARGYT010000009.1"/>
</dbReference>
<keyword evidence="5 6" id="KW-0687">Ribonucleoprotein</keyword>
<accession>A0ABU5L7V5</accession>
<keyword evidence="4 6" id="KW-0689">Ribosomal protein</keyword>
<evidence type="ECO:0000313" key="9">
    <source>
        <dbReference type="Proteomes" id="UP001293791"/>
    </source>
</evidence>
<dbReference type="GO" id="GO:0005840">
    <property type="term" value="C:ribosome"/>
    <property type="evidence" value="ECO:0007669"/>
    <property type="project" value="UniProtKB-KW"/>
</dbReference>
<comment type="function">
    <text evidence="1">Binds the 23S rRNA.</text>
</comment>
<evidence type="ECO:0000256" key="6">
    <source>
        <dbReference type="RuleBase" id="RU000564"/>
    </source>
</evidence>
<dbReference type="InterPro" id="IPR002150">
    <property type="entry name" value="Ribosomal_bL31"/>
</dbReference>
<evidence type="ECO:0000256" key="2">
    <source>
        <dbReference type="ARBA" id="ARBA00009296"/>
    </source>
</evidence>
<keyword evidence="9" id="KW-1185">Reference proteome</keyword>
<comment type="caution">
    <text evidence="8">The sequence shown here is derived from an EMBL/GenBank/DDBJ whole genome shotgun (WGS) entry which is preliminary data.</text>
</comment>
<gene>
    <name evidence="8" type="ORF">Cyrtocomes_00264</name>
</gene>
<sequence>MKKNSKQTTKKVASPQIKGSGKAALRGVGTKGKKTIHERYREIIVVQTDGTEFKTRSTYNKQPKLILEIDIGTHPVWTGQSNYVNKKSNEVAKFNGRFGDLSFL</sequence>